<proteinExistence type="predicted"/>
<sequence length="120" mass="14520">MAKRERLFDTFKKTTSTFKLMMPSTDVLVIQESKSNLILSLLSCYIRPENFRKFFWSRNTLWISGRISRQSYQIFGRSFRLQNMMSQPQVRALRFSHHVAPAFSTANEYECFVFRKYWYF</sequence>
<gene>
    <name evidence="1" type="ORF">AVEN_90657_1</name>
</gene>
<dbReference type="AlphaFoldDB" id="A0A4Y2WI17"/>
<reference evidence="1 2" key="1">
    <citation type="journal article" date="2019" name="Sci. Rep.">
        <title>Orb-weaving spider Araneus ventricosus genome elucidates the spidroin gene catalogue.</title>
        <authorList>
            <person name="Kono N."/>
            <person name="Nakamura H."/>
            <person name="Ohtoshi R."/>
            <person name="Moran D.A.P."/>
            <person name="Shinohara A."/>
            <person name="Yoshida Y."/>
            <person name="Fujiwara M."/>
            <person name="Mori M."/>
            <person name="Tomita M."/>
            <person name="Arakawa K."/>
        </authorList>
    </citation>
    <scope>NUCLEOTIDE SEQUENCE [LARGE SCALE GENOMIC DNA]</scope>
</reference>
<evidence type="ECO:0000313" key="2">
    <source>
        <dbReference type="Proteomes" id="UP000499080"/>
    </source>
</evidence>
<accession>A0A4Y2WI17</accession>
<dbReference type="EMBL" id="BGPR01061542">
    <property type="protein sequence ID" value="GBO37193.1"/>
    <property type="molecule type" value="Genomic_DNA"/>
</dbReference>
<protein>
    <submittedName>
        <fullName evidence="1">Uncharacterized protein</fullName>
    </submittedName>
</protein>
<name>A0A4Y2WI17_ARAVE</name>
<organism evidence="1 2">
    <name type="scientific">Araneus ventricosus</name>
    <name type="common">Orbweaver spider</name>
    <name type="synonym">Epeira ventricosa</name>
    <dbReference type="NCBI Taxonomy" id="182803"/>
    <lineage>
        <taxon>Eukaryota</taxon>
        <taxon>Metazoa</taxon>
        <taxon>Ecdysozoa</taxon>
        <taxon>Arthropoda</taxon>
        <taxon>Chelicerata</taxon>
        <taxon>Arachnida</taxon>
        <taxon>Araneae</taxon>
        <taxon>Araneomorphae</taxon>
        <taxon>Entelegynae</taxon>
        <taxon>Araneoidea</taxon>
        <taxon>Araneidae</taxon>
        <taxon>Araneus</taxon>
    </lineage>
</organism>
<comment type="caution">
    <text evidence="1">The sequence shown here is derived from an EMBL/GenBank/DDBJ whole genome shotgun (WGS) entry which is preliminary data.</text>
</comment>
<keyword evidence="2" id="KW-1185">Reference proteome</keyword>
<evidence type="ECO:0000313" key="1">
    <source>
        <dbReference type="EMBL" id="GBO37193.1"/>
    </source>
</evidence>
<dbReference type="Proteomes" id="UP000499080">
    <property type="component" value="Unassembled WGS sequence"/>
</dbReference>